<dbReference type="InterPro" id="IPR020807">
    <property type="entry name" value="PKS_DH"/>
</dbReference>
<feature type="region of interest" description="N-terminal hotdog fold" evidence="6">
    <location>
        <begin position="898"/>
        <end position="1018"/>
    </location>
</feature>
<dbReference type="InterPro" id="IPR053386">
    <property type="entry name" value="MBFA_synthase"/>
</dbReference>
<dbReference type="GO" id="GO:0031177">
    <property type="term" value="F:phosphopantetheine binding"/>
    <property type="evidence" value="ECO:0007669"/>
    <property type="project" value="InterPro"/>
</dbReference>
<feature type="active site" description="Proton acceptor; for dehydratase activity" evidence="6">
    <location>
        <position position="931"/>
    </location>
</feature>
<protein>
    <submittedName>
        <fullName evidence="10">Polyketide synthase</fullName>
    </submittedName>
</protein>
<dbReference type="Gene3D" id="3.10.129.110">
    <property type="entry name" value="Polyketide synthase dehydratase"/>
    <property type="match status" value="1"/>
</dbReference>
<evidence type="ECO:0000256" key="5">
    <source>
        <dbReference type="ARBA" id="ARBA00023268"/>
    </source>
</evidence>
<dbReference type="PROSITE" id="PS50075">
    <property type="entry name" value="CARRIER"/>
    <property type="match status" value="1"/>
</dbReference>
<dbReference type="InterPro" id="IPR020806">
    <property type="entry name" value="PKS_PP-bd"/>
</dbReference>
<dbReference type="Pfam" id="PF00109">
    <property type="entry name" value="ketoacyl-synt"/>
    <property type="match status" value="1"/>
</dbReference>
<dbReference type="InterPro" id="IPR020843">
    <property type="entry name" value="ER"/>
</dbReference>
<evidence type="ECO:0000256" key="3">
    <source>
        <dbReference type="ARBA" id="ARBA00022679"/>
    </source>
</evidence>
<dbReference type="SUPFAM" id="SSF51735">
    <property type="entry name" value="NAD(P)-binding Rossmann-fold domains"/>
    <property type="match status" value="3"/>
</dbReference>
<dbReference type="SUPFAM" id="SSF50129">
    <property type="entry name" value="GroES-like"/>
    <property type="match status" value="1"/>
</dbReference>
<organism evidence="10 11">
    <name type="scientific">Mycolicibacterium elephantis</name>
    <dbReference type="NCBI Taxonomy" id="81858"/>
    <lineage>
        <taxon>Bacteria</taxon>
        <taxon>Bacillati</taxon>
        <taxon>Actinomycetota</taxon>
        <taxon>Actinomycetes</taxon>
        <taxon>Mycobacteriales</taxon>
        <taxon>Mycobacteriaceae</taxon>
        <taxon>Mycolicibacterium</taxon>
    </lineage>
</organism>
<evidence type="ECO:0000259" key="7">
    <source>
        <dbReference type="PROSITE" id="PS50075"/>
    </source>
</evidence>
<evidence type="ECO:0000259" key="9">
    <source>
        <dbReference type="PROSITE" id="PS52019"/>
    </source>
</evidence>
<keyword evidence="4" id="KW-0521">NADP</keyword>
<dbReference type="SUPFAM" id="SSF55048">
    <property type="entry name" value="Probable ACP-binding domain of malonyl-CoA ACP transacylase"/>
    <property type="match status" value="1"/>
</dbReference>
<dbReference type="InterPro" id="IPR020841">
    <property type="entry name" value="PKS_Beta-ketoAc_synthase_dom"/>
</dbReference>
<dbReference type="GO" id="GO:0071770">
    <property type="term" value="P:DIM/DIP cell wall layer assembly"/>
    <property type="evidence" value="ECO:0007669"/>
    <property type="project" value="TreeGrafter"/>
</dbReference>
<dbReference type="SMART" id="SM00829">
    <property type="entry name" value="PKS_ER"/>
    <property type="match status" value="1"/>
</dbReference>
<dbReference type="GO" id="GO:0004315">
    <property type="term" value="F:3-oxoacyl-[acyl-carrier-protein] synthase activity"/>
    <property type="evidence" value="ECO:0007669"/>
    <property type="project" value="InterPro"/>
</dbReference>
<dbReference type="InterPro" id="IPR016035">
    <property type="entry name" value="Acyl_Trfase/lysoPLipase"/>
</dbReference>
<dbReference type="Pfam" id="PF08659">
    <property type="entry name" value="KR"/>
    <property type="match status" value="1"/>
</dbReference>
<keyword evidence="2" id="KW-0597">Phosphoprotein</keyword>
<dbReference type="FunFam" id="3.40.50.720:FF:000209">
    <property type="entry name" value="Polyketide synthase Pks12"/>
    <property type="match status" value="1"/>
</dbReference>
<keyword evidence="3" id="KW-0808">Transferase</keyword>
<dbReference type="Pfam" id="PF00550">
    <property type="entry name" value="PP-binding"/>
    <property type="match status" value="1"/>
</dbReference>
<dbReference type="PROSITE" id="PS51257">
    <property type="entry name" value="PROKAR_LIPOPROTEIN"/>
    <property type="match status" value="1"/>
</dbReference>
<dbReference type="Gene3D" id="3.40.47.10">
    <property type="match status" value="1"/>
</dbReference>
<keyword evidence="1" id="KW-0596">Phosphopantetheine</keyword>
<dbReference type="PANTHER" id="PTHR43775:SF37">
    <property type="entry name" value="SI:DKEY-61P9.11"/>
    <property type="match status" value="1"/>
</dbReference>
<feature type="active site" description="Proton donor; for dehydratase activity" evidence="6">
    <location>
        <position position="1096"/>
    </location>
</feature>
<feature type="region of interest" description="C-terminal hotdog fold" evidence="6">
    <location>
        <begin position="1032"/>
        <end position="1180"/>
    </location>
</feature>
<evidence type="ECO:0000259" key="8">
    <source>
        <dbReference type="PROSITE" id="PS52004"/>
    </source>
</evidence>
<dbReference type="GO" id="GO:0004312">
    <property type="term" value="F:fatty acid synthase activity"/>
    <property type="evidence" value="ECO:0007669"/>
    <property type="project" value="TreeGrafter"/>
</dbReference>
<dbReference type="InterPro" id="IPR049900">
    <property type="entry name" value="PKS_mFAS_DH"/>
</dbReference>
<dbReference type="GO" id="GO:0006633">
    <property type="term" value="P:fatty acid biosynthetic process"/>
    <property type="evidence" value="ECO:0007669"/>
    <property type="project" value="InterPro"/>
</dbReference>
<dbReference type="InterPro" id="IPR009081">
    <property type="entry name" value="PP-bd_ACP"/>
</dbReference>
<dbReference type="GO" id="GO:0005886">
    <property type="term" value="C:plasma membrane"/>
    <property type="evidence" value="ECO:0007669"/>
    <property type="project" value="TreeGrafter"/>
</dbReference>
<dbReference type="PANTHER" id="PTHR43775">
    <property type="entry name" value="FATTY ACID SYNTHASE"/>
    <property type="match status" value="1"/>
</dbReference>
<dbReference type="SMART" id="SM00822">
    <property type="entry name" value="PKS_KR"/>
    <property type="match status" value="1"/>
</dbReference>
<dbReference type="Gene3D" id="3.40.50.720">
    <property type="entry name" value="NAD(P)-binding Rossmann-like Domain"/>
    <property type="match status" value="3"/>
</dbReference>
<dbReference type="PROSITE" id="PS52004">
    <property type="entry name" value="KS3_2"/>
    <property type="match status" value="1"/>
</dbReference>
<comment type="caution">
    <text evidence="10">The sequence shown here is derived from an EMBL/GenBank/DDBJ whole genome shotgun (WGS) entry which is preliminary data.</text>
</comment>
<dbReference type="Pfam" id="PF14765">
    <property type="entry name" value="PS-DH"/>
    <property type="match status" value="1"/>
</dbReference>
<dbReference type="InterPro" id="IPR036291">
    <property type="entry name" value="NAD(P)-bd_dom_sf"/>
</dbReference>
<dbReference type="CDD" id="cd00833">
    <property type="entry name" value="PKS"/>
    <property type="match status" value="1"/>
</dbReference>
<dbReference type="InterPro" id="IPR016039">
    <property type="entry name" value="Thiolase-like"/>
</dbReference>
<dbReference type="Gene3D" id="3.40.366.10">
    <property type="entry name" value="Malonyl-Coenzyme A Acyl Carrier Protein, domain 2"/>
    <property type="match status" value="1"/>
</dbReference>
<evidence type="ECO:0000256" key="2">
    <source>
        <dbReference type="ARBA" id="ARBA00022553"/>
    </source>
</evidence>
<dbReference type="PROSITE" id="PS00606">
    <property type="entry name" value="KS3_1"/>
    <property type="match status" value="1"/>
</dbReference>
<dbReference type="Proteomes" id="UP000192772">
    <property type="component" value="Unassembled WGS sequence"/>
</dbReference>
<dbReference type="Pfam" id="PF13602">
    <property type="entry name" value="ADH_zinc_N_2"/>
    <property type="match status" value="1"/>
</dbReference>
<dbReference type="STRING" id="81858.BST23_00990"/>
<dbReference type="NCBIfam" id="NF041183">
    <property type="entry name" value="Pks2_ls1_myc"/>
    <property type="match status" value="1"/>
</dbReference>
<dbReference type="InterPro" id="IPR001227">
    <property type="entry name" value="Ac_transferase_dom_sf"/>
</dbReference>
<dbReference type="FunFam" id="3.40.50.720:FF:000372">
    <property type="entry name" value="Mycocerosic acid synthase-like polyketide synthase"/>
    <property type="match status" value="1"/>
</dbReference>
<dbReference type="InterPro" id="IPR042104">
    <property type="entry name" value="PKS_dehydratase_sf"/>
</dbReference>
<dbReference type="InterPro" id="IPR057326">
    <property type="entry name" value="KR_dom"/>
</dbReference>
<name>A0A1X0DA49_9MYCO</name>
<dbReference type="SUPFAM" id="SSF53901">
    <property type="entry name" value="Thiolase-like"/>
    <property type="match status" value="1"/>
</dbReference>
<dbReference type="RefSeq" id="WP_272937404.1">
    <property type="nucleotide sequence ID" value="NZ_MVHP01000001.1"/>
</dbReference>
<dbReference type="GO" id="GO:0016491">
    <property type="term" value="F:oxidoreductase activity"/>
    <property type="evidence" value="ECO:0007669"/>
    <property type="project" value="InterPro"/>
</dbReference>
<dbReference type="Pfam" id="PF00698">
    <property type="entry name" value="Acyl_transf_1"/>
    <property type="match status" value="1"/>
</dbReference>
<accession>A0A1X0DA49</accession>
<dbReference type="CDD" id="cd05195">
    <property type="entry name" value="enoyl_red"/>
    <property type="match status" value="1"/>
</dbReference>
<dbReference type="InterPro" id="IPR013154">
    <property type="entry name" value="ADH-like_N"/>
</dbReference>
<feature type="domain" description="Carrier" evidence="7">
    <location>
        <begin position="2013"/>
        <end position="2088"/>
    </location>
</feature>
<dbReference type="InterPro" id="IPR049551">
    <property type="entry name" value="PKS_DH_C"/>
</dbReference>
<dbReference type="SMART" id="SM00826">
    <property type="entry name" value="PKS_DH"/>
    <property type="match status" value="1"/>
</dbReference>
<dbReference type="SUPFAM" id="SSF47336">
    <property type="entry name" value="ACP-like"/>
    <property type="match status" value="1"/>
</dbReference>
<dbReference type="Pfam" id="PF21089">
    <property type="entry name" value="PKS_DH_N"/>
    <property type="match status" value="1"/>
</dbReference>
<evidence type="ECO:0000256" key="4">
    <source>
        <dbReference type="ARBA" id="ARBA00022857"/>
    </source>
</evidence>
<keyword evidence="5" id="KW-0511">Multifunctional enzyme</keyword>
<dbReference type="EMBL" id="MVHP01000001">
    <property type="protein sequence ID" value="ORA69263.1"/>
    <property type="molecule type" value="Genomic_DNA"/>
</dbReference>
<dbReference type="InterPro" id="IPR016036">
    <property type="entry name" value="Malonyl_transacylase_ACP-bd"/>
</dbReference>
<dbReference type="SMART" id="SM00827">
    <property type="entry name" value="PKS_AT"/>
    <property type="match status" value="1"/>
</dbReference>
<evidence type="ECO:0000256" key="1">
    <source>
        <dbReference type="ARBA" id="ARBA00022450"/>
    </source>
</evidence>
<feature type="domain" description="Ketosynthase family 3 (KS3)" evidence="8">
    <location>
        <begin position="6"/>
        <end position="428"/>
    </location>
</feature>
<dbReference type="InterPro" id="IPR014030">
    <property type="entry name" value="Ketoacyl_synth_N"/>
</dbReference>
<dbReference type="Gene3D" id="3.30.70.250">
    <property type="entry name" value="Malonyl-CoA ACP transacylase, ACP-binding"/>
    <property type="match status" value="1"/>
</dbReference>
<dbReference type="InterPro" id="IPR050091">
    <property type="entry name" value="PKS_NRPS_Biosynth_Enz"/>
</dbReference>
<dbReference type="PROSITE" id="PS52019">
    <property type="entry name" value="PKS_MFAS_DH"/>
    <property type="match status" value="1"/>
</dbReference>
<dbReference type="SMART" id="SM00825">
    <property type="entry name" value="PKS_KS"/>
    <property type="match status" value="1"/>
</dbReference>
<evidence type="ECO:0000256" key="6">
    <source>
        <dbReference type="PROSITE-ProRule" id="PRU01363"/>
    </source>
</evidence>
<evidence type="ECO:0000313" key="11">
    <source>
        <dbReference type="Proteomes" id="UP000192772"/>
    </source>
</evidence>
<dbReference type="InterPro" id="IPR036736">
    <property type="entry name" value="ACP-like_sf"/>
</dbReference>
<dbReference type="GO" id="GO:0005737">
    <property type="term" value="C:cytoplasm"/>
    <property type="evidence" value="ECO:0007669"/>
    <property type="project" value="TreeGrafter"/>
</dbReference>
<dbReference type="InterPro" id="IPR011032">
    <property type="entry name" value="GroES-like_sf"/>
</dbReference>
<dbReference type="InterPro" id="IPR049552">
    <property type="entry name" value="PKS_DH_N"/>
</dbReference>
<reference evidence="10 11" key="1">
    <citation type="submission" date="2017-02" db="EMBL/GenBank/DDBJ databases">
        <title>The new phylogeny of genus Mycobacterium.</title>
        <authorList>
            <person name="Tortoli E."/>
            <person name="Trovato A."/>
            <person name="Cirillo D.M."/>
        </authorList>
    </citation>
    <scope>NUCLEOTIDE SEQUENCE [LARGE SCALE GENOMIC DNA]</scope>
    <source>
        <strain evidence="10 11">FI-09383</strain>
    </source>
</reference>
<sequence length="2095" mass="221637">MGETRTNSVAVIGMSCRLPGGIVSPEQLWEALLRGDDFVTEVPAERWDAEQYYDPEPGVPGRSVSKWGAFLDDVAGFDADFFGITDREATAIDPQHRLLLETAWEAVEHAGLNPTALSGSKAGVFMGVTHNDYAYLAADTQTLEGPYGFTGTSFSLASGRIAYALGVHGPAYTVDTACSSGLSAIHMACRSLQDGESDLALAGGVSVLLEPRKAAGGSAAGMLSPTGHCRAFDEAADGFVSAEGCVVLTLKRLDDALEAGDRVMAVIRGTAVNQDGRTVNIATPSSEAQIKVYRAALAAAGVEAGTVGLVEAHGTGTPVGDPLEYASVAEVYGSDGPCALASVKTNFGHTQSAAGALGVMKAVLAVQHGVIPPNLHFNRLPDELTRIETHLFVPQSTTAFPTNGQQPRRAAVSAYGLSGTNAHAIVEQPPEPVAPQRPAEVSGPLLFPLSSTSAGELRRTAGNLADWLAKSGDGNGRGPAIDLFDLGYTLSRRRGHRSVRTSVIAGGREELISALRDVADGESPYEAAVGQDDRGPVWVFSGQGSQWAGMGAELLAREPVFAKTVAELEELIQRESDFSVTQAMSAPQTVTGINQVQPTVFAVQVALAATMKSYGVTPGAVIGHSMGEVAAAVVAGALTLEDGVKVICRRSKLMARIAGSGAMASVELPASQVLSELAARGITDVSLAVVASPQSTVIGGATQSVRDLVAGWEQRDVMAREVAVDVASHSPQVDPILDELEEVLSDLDPMEPEIPYYSATLYDPRDEPEWDAYYWVDNLRHTVRFAAAVQAALEDGFRVFGELSPHPLLTHAVDQTARGLDIPLTVLAAMRRDQQLPFGLRPLVADVHNAGAAVDFSVLYPAGRLVDAPLPTWTHESLLLDRDGQDATTRGGCTVSVHPLLGSHVVLPEEPERHVWQGEVGTEAQPWLGDHQVHEVAVLPGAAYCEMALAAARTVLGDTAEVRDIVFEQMLMLDETTPISATASALAPGILDFAVETYEAGERIRRAHAVLHAEVATDEAAHDIDTLLTAHADGVDGADLRAAFGALGIHHGPAFSGLATAYTADGPAHTVLAVVALPGPLRAHQGAYGVHPALLDACFQSVLAHPVAQNAAVGGMLLPLGVRRLRVNGSARNAHYCYSRIVKADAEGIEADLDILDERGVILLSLEGLRLGTGASQKAQADRVLNERLLSIEWHQRELPPADSVDAGSWLLIKTSGNGDILTAALGDALKAAGAECSTMAWPQHADHQSNTELLMSYVGEQVLTGVVVVPDLADGDAGAHASVRGGDHVRHLVRIIRELPEAPGEPPRLYVVTRNAQSVVADDVPNLEHAGLRGFIRAIGMEHPRLRASQIDIDEATGVEQLARQLLTGSDEDETAWRDGQWYTARLSPAPLRADERYTATASNQHDGMRLQIRTPGDLESLEMVSSERVPPGPGQIEVAVSASSINFVDVLVAFGRCPSFDGRLPELGSEFGGVVTAVGPGVTSHQVGDRVGGVSANGCWGNYVICEANLATKLPDGLEEHHAAAVGLAYGTVWLGLQELARISSTDKVLIHSATGGVGQAAIAVARAAGAEIYATAGSEARRQLLRDWGIEHVYDSRSTEFADQIRRDTDGYGVDIVLNSVTGAAQRAGLELLAFGGRFLEIGKRDIYGDTRVGLFPFRRNLSFYAIDLALMTVTHPDKVRGLLEKVYQLTADGSLPLPDITRYPLAEAASAIRQIGGAQHIGKLVLDVSHSGTTEVMVPPDEAPTFRSDGAYIVTGGLGGLGLFLAEKMAEQGCGRIVLTSRSQPSVKAQEIVELIRSTGADIVVECGDIAAEGTAERLVAAATATGLPLRGVLHAAAVVEDATLPNITDDLVERDWAPKVYGVWNLHRATQGQPLDWFCSFSSAAALVGSPGQGAYAAANSWLDAFTRWRRAQGLPASAIAWGAWGEIGRGTALAENDAAILPDEGAYAFESLLRYDRVYTGYAPILGTPWLTAFAQRSPFASAFKSASQSSSEGRKLRAELAALPRDEWPTHLRRLISEQVGLILRRAIDPDRPLSEYGLDSLGNLELRTRIEAETGIRITAMGVNTVRALADSLCETLAADDTVAASS</sequence>
<dbReference type="FunFam" id="3.30.70.250:FF:000003">
    <property type="entry name" value="Polyketide beta-ketoacyl synthase Pks3"/>
    <property type="match status" value="1"/>
</dbReference>
<feature type="domain" description="PKS/mFAS DH" evidence="9">
    <location>
        <begin position="898"/>
        <end position="1180"/>
    </location>
</feature>
<proteinExistence type="predicted"/>
<dbReference type="SUPFAM" id="SSF52151">
    <property type="entry name" value="FabD/lysophospholipase-like"/>
    <property type="match status" value="1"/>
</dbReference>
<dbReference type="InterPro" id="IPR014043">
    <property type="entry name" value="Acyl_transferase_dom"/>
</dbReference>
<dbReference type="InterPro" id="IPR014031">
    <property type="entry name" value="Ketoacyl_synth_C"/>
</dbReference>
<dbReference type="Pfam" id="PF08240">
    <property type="entry name" value="ADH_N"/>
    <property type="match status" value="1"/>
</dbReference>
<dbReference type="InterPro" id="IPR013968">
    <property type="entry name" value="PKS_KR"/>
</dbReference>
<dbReference type="InterPro" id="IPR018201">
    <property type="entry name" value="Ketoacyl_synth_AS"/>
</dbReference>
<dbReference type="Pfam" id="PF02801">
    <property type="entry name" value="Ketoacyl-synt_C"/>
    <property type="match status" value="1"/>
</dbReference>
<dbReference type="Gene3D" id="1.10.1200.10">
    <property type="entry name" value="ACP-like"/>
    <property type="match status" value="1"/>
</dbReference>
<evidence type="ECO:0000313" key="10">
    <source>
        <dbReference type="EMBL" id="ORA69263.1"/>
    </source>
</evidence>
<dbReference type="SMART" id="SM00823">
    <property type="entry name" value="PKS_PP"/>
    <property type="match status" value="1"/>
</dbReference>
<dbReference type="FunFam" id="3.40.47.10:FF:000019">
    <property type="entry name" value="Polyketide synthase type I"/>
    <property type="match status" value="1"/>
</dbReference>
<dbReference type="Gene3D" id="3.90.180.10">
    <property type="entry name" value="Medium-chain alcohol dehydrogenases, catalytic domain"/>
    <property type="match status" value="1"/>
</dbReference>
<gene>
    <name evidence="10" type="ORF">BST23_00990</name>
</gene>